<proteinExistence type="predicted"/>
<dbReference type="Proteomes" id="UP000238479">
    <property type="component" value="Chromosome 4"/>
</dbReference>
<dbReference type="EMBL" id="PDCK01000042">
    <property type="protein sequence ID" value="PRQ38777.1"/>
    <property type="molecule type" value="Genomic_DNA"/>
</dbReference>
<gene>
    <name evidence="1" type="ORF">RchiOBHm_Chr4g0417711</name>
</gene>
<dbReference type="Gramene" id="PRQ38777">
    <property type="protein sequence ID" value="PRQ38777"/>
    <property type="gene ID" value="RchiOBHm_Chr4g0417711"/>
</dbReference>
<reference evidence="1 2" key="1">
    <citation type="journal article" date="2018" name="Nat. Genet.">
        <title>The Rosa genome provides new insights in the design of modern roses.</title>
        <authorList>
            <person name="Bendahmane M."/>
        </authorList>
    </citation>
    <scope>NUCLEOTIDE SEQUENCE [LARGE SCALE GENOMIC DNA]</scope>
    <source>
        <strain evidence="2">cv. Old Blush</strain>
    </source>
</reference>
<comment type="caution">
    <text evidence="1">The sequence shown here is derived from an EMBL/GenBank/DDBJ whole genome shotgun (WGS) entry which is preliminary data.</text>
</comment>
<evidence type="ECO:0000313" key="1">
    <source>
        <dbReference type="EMBL" id="PRQ38777.1"/>
    </source>
</evidence>
<dbReference type="AlphaFoldDB" id="A0A2P6QX64"/>
<keyword evidence="2" id="KW-1185">Reference proteome</keyword>
<accession>A0A2P6QX64</accession>
<organism evidence="1 2">
    <name type="scientific">Rosa chinensis</name>
    <name type="common">China rose</name>
    <dbReference type="NCBI Taxonomy" id="74649"/>
    <lineage>
        <taxon>Eukaryota</taxon>
        <taxon>Viridiplantae</taxon>
        <taxon>Streptophyta</taxon>
        <taxon>Embryophyta</taxon>
        <taxon>Tracheophyta</taxon>
        <taxon>Spermatophyta</taxon>
        <taxon>Magnoliopsida</taxon>
        <taxon>eudicotyledons</taxon>
        <taxon>Gunneridae</taxon>
        <taxon>Pentapetalae</taxon>
        <taxon>rosids</taxon>
        <taxon>fabids</taxon>
        <taxon>Rosales</taxon>
        <taxon>Rosaceae</taxon>
        <taxon>Rosoideae</taxon>
        <taxon>Rosoideae incertae sedis</taxon>
        <taxon>Rosa</taxon>
    </lineage>
</organism>
<evidence type="ECO:0000313" key="2">
    <source>
        <dbReference type="Proteomes" id="UP000238479"/>
    </source>
</evidence>
<name>A0A2P6QX64_ROSCH</name>
<sequence>MLFSINVMFYMKYFELRTFPNLGDSKEELKWYSISSDLYFEFIFDISVGTILGCLD</sequence>
<protein>
    <submittedName>
        <fullName evidence="1">Uncharacterized protein</fullName>
    </submittedName>
</protein>